<evidence type="ECO:0000313" key="3">
    <source>
        <dbReference type="Proteomes" id="UP001280121"/>
    </source>
</evidence>
<dbReference type="EMBL" id="JANJYI010000003">
    <property type="protein sequence ID" value="KAK2656069.1"/>
    <property type="molecule type" value="Genomic_DNA"/>
</dbReference>
<dbReference type="AlphaFoldDB" id="A0AAD9XB02"/>
<feature type="domain" description="Reverse transcriptase zinc-binding" evidence="1">
    <location>
        <begin position="452"/>
        <end position="535"/>
    </location>
</feature>
<keyword evidence="3" id="KW-1185">Reference proteome</keyword>
<reference evidence="2" key="1">
    <citation type="journal article" date="2023" name="Plant J.">
        <title>Genome sequences and population genomics provide insights into the demographic history, inbreeding, and mutation load of two 'living fossil' tree species of Dipteronia.</title>
        <authorList>
            <person name="Feng Y."/>
            <person name="Comes H.P."/>
            <person name="Chen J."/>
            <person name="Zhu S."/>
            <person name="Lu R."/>
            <person name="Zhang X."/>
            <person name="Li P."/>
            <person name="Qiu J."/>
            <person name="Olsen K.M."/>
            <person name="Qiu Y."/>
        </authorList>
    </citation>
    <scope>NUCLEOTIDE SEQUENCE</scope>
    <source>
        <strain evidence="2">KIB01</strain>
    </source>
</reference>
<dbReference type="Proteomes" id="UP001280121">
    <property type="component" value="Unassembled WGS sequence"/>
</dbReference>
<dbReference type="Pfam" id="PF13966">
    <property type="entry name" value="zf-RVT"/>
    <property type="match status" value="1"/>
</dbReference>
<accession>A0AAD9XB02</accession>
<protein>
    <recommendedName>
        <fullName evidence="1">Reverse transcriptase zinc-binding domain-containing protein</fullName>
    </recommendedName>
</protein>
<evidence type="ECO:0000313" key="2">
    <source>
        <dbReference type="EMBL" id="KAK2656069.1"/>
    </source>
</evidence>
<evidence type="ECO:0000259" key="1">
    <source>
        <dbReference type="Pfam" id="PF13966"/>
    </source>
</evidence>
<organism evidence="2 3">
    <name type="scientific">Dipteronia dyeriana</name>
    <dbReference type="NCBI Taxonomy" id="168575"/>
    <lineage>
        <taxon>Eukaryota</taxon>
        <taxon>Viridiplantae</taxon>
        <taxon>Streptophyta</taxon>
        <taxon>Embryophyta</taxon>
        <taxon>Tracheophyta</taxon>
        <taxon>Spermatophyta</taxon>
        <taxon>Magnoliopsida</taxon>
        <taxon>eudicotyledons</taxon>
        <taxon>Gunneridae</taxon>
        <taxon>Pentapetalae</taxon>
        <taxon>rosids</taxon>
        <taxon>malvids</taxon>
        <taxon>Sapindales</taxon>
        <taxon>Sapindaceae</taxon>
        <taxon>Hippocastanoideae</taxon>
        <taxon>Acereae</taxon>
        <taxon>Dipteronia</taxon>
    </lineage>
</organism>
<dbReference type="InterPro" id="IPR026960">
    <property type="entry name" value="RVT-Znf"/>
</dbReference>
<comment type="caution">
    <text evidence="2">The sequence shown here is derived from an EMBL/GenBank/DDBJ whole genome shotgun (WGS) entry which is preliminary data.</text>
</comment>
<gene>
    <name evidence="2" type="ORF">Ddye_009121</name>
</gene>
<dbReference type="PANTHER" id="PTHR33116:SF80">
    <property type="entry name" value="REVERSE TRANSCRIPTASE ZINC-BINDING DOMAIN-CONTAINING PROTEIN"/>
    <property type="match status" value="1"/>
</dbReference>
<proteinExistence type="predicted"/>
<name>A0AAD9XB02_9ROSI</name>
<sequence length="611" mass="69661">MQIARIPCKLQKCFYRNRSRVKWLHDGDRNSSFFHASVRRRQYQNVLSSLLINGVLTDDRLIIKDHIIEFYSNLFSSDPSWVEIDFSMVEDLIPSLLTDVENAFMVTIPSTDNIHDTVFAMDVASASGADGFSGGFYQHCLEVVGSNVVLAVHNFFHTGVIFPGLNSSFIDLLPKQKDSISIGQFRLIVLSNFLFKISSKILADQVHQAFGFSSVFMDWIDCIIRSSRLSVLINGSPKGYFHCSEGVRQGDPLSPLLFGIAEYFFSRLLSRMVDFSQLLPISSPRGFSAPTHLLYAYDVLIVYRGTGQNLKNIMSAFEVYGNISGQLVNWGVPIFRGKCVLQPIADKILSKFAKWKGKAFSLADRTTLIKSVITGSFVHSFMIYKWSSSLLQDLGLLNDSLLKKLTWKFITSESFAFSFLMERYLTQLRKSHGGQGFLILSMRAHSRDGQVSCKSAYSRIIRDSPQVPWWRDVWCRFIPPSRPALTWHLLLYRLPTEDRLSKVGFHLASRCNVCGVSNESSNHLFIRCPLAAALWETVFSAFQRRITADTWNSFFSQAMSVLFSDQNGWHRIWLESDSSYVVQPLFSRSEQFTWRIRKAWEGLATMYLSDI</sequence>
<dbReference type="PANTHER" id="PTHR33116">
    <property type="entry name" value="REVERSE TRANSCRIPTASE ZINC-BINDING DOMAIN-CONTAINING PROTEIN-RELATED-RELATED"/>
    <property type="match status" value="1"/>
</dbReference>